<name>A0A0D6QRE5_ARACU</name>
<evidence type="ECO:0000313" key="6">
    <source>
        <dbReference type="EMBL" id="JAG93627.1"/>
    </source>
</evidence>
<dbReference type="Gene3D" id="3.40.50.2000">
    <property type="entry name" value="Glycogen Phosphorylase B"/>
    <property type="match status" value="2"/>
</dbReference>
<evidence type="ECO:0000256" key="1">
    <source>
        <dbReference type="ARBA" id="ARBA00009995"/>
    </source>
</evidence>
<sequence>MPFATVGSTLPATMEDEKQLQRDLHIVMFPWLAHGHINPFLGLANSLRSHGFRISFVSTPRNIARIKSQLSQSQTVPRIELVELPLPLMDGLPAGVESSADLKRGGSLPLLVQALDRCQKPFEALLQRLSPDFVIFDNIQYWTARVAAKLEIPAIFFSTYGVAAMTLAFAEEQVGKTAALEHLTEQPPGFPTWVVRRRPYEMRKIVQGQSSGTAIDFVERLVISVKESCATVCNSTNELEGTFMEYWRRSSGRPVLPVGVLMPSLPPRPPVDRCLDWLDRQGPRSVVVVSFGSDYTPTGEEIAAVALGLEESLLPFLYILLGGPPLPQGFDGRTLARGLVVNEWAPQSHILSHPSTGALLTHCGWNSLTEALRFGVPLVALPMRFDQGINARLIAEVLKVGVEVRRNDEDGCFSKDDISKAVTAVMLEEEGRQIKSKAVELQRVLTRNNCEIMETNIRNFVSMLHNEPNNKHP</sequence>
<organism evidence="6">
    <name type="scientific">Araucaria cunninghamii</name>
    <name type="common">Hoop pine</name>
    <name type="synonym">Moreton Bay pine</name>
    <dbReference type="NCBI Taxonomy" id="56994"/>
    <lineage>
        <taxon>Eukaryota</taxon>
        <taxon>Viridiplantae</taxon>
        <taxon>Streptophyta</taxon>
        <taxon>Embryophyta</taxon>
        <taxon>Tracheophyta</taxon>
        <taxon>Spermatophyta</taxon>
        <taxon>Pinopsida</taxon>
        <taxon>Pinidae</taxon>
        <taxon>Conifers II</taxon>
        <taxon>Araucariales</taxon>
        <taxon>Araucariaceae</taxon>
        <taxon>Araucaria</taxon>
    </lineage>
</organism>
<dbReference type="SUPFAM" id="SSF53756">
    <property type="entry name" value="UDP-Glycosyltransferase/glycogen phosphorylase"/>
    <property type="match status" value="1"/>
</dbReference>
<keyword evidence="3" id="KW-0328">Glycosyltransferase</keyword>
<dbReference type="InterPro" id="IPR002213">
    <property type="entry name" value="UDP_glucos_trans"/>
</dbReference>
<dbReference type="GO" id="GO:0035251">
    <property type="term" value="F:UDP-glucosyltransferase activity"/>
    <property type="evidence" value="ECO:0007669"/>
    <property type="project" value="InterPro"/>
</dbReference>
<keyword evidence="2 3" id="KW-0808">Transferase</keyword>
<accession>A0A0D6QRE5</accession>
<dbReference type="EMBL" id="GCKF01046121">
    <property type="protein sequence ID" value="JAG93627.1"/>
    <property type="molecule type" value="Transcribed_RNA"/>
</dbReference>
<dbReference type="FunFam" id="3.40.50.2000:FF:000037">
    <property type="entry name" value="Glycosyltransferase"/>
    <property type="match status" value="1"/>
</dbReference>
<dbReference type="EC" id="2.4.1.-" evidence="4"/>
<dbReference type="PANTHER" id="PTHR48049">
    <property type="entry name" value="GLYCOSYLTRANSFERASE"/>
    <property type="match status" value="1"/>
</dbReference>
<dbReference type="InterPro" id="IPR035595">
    <property type="entry name" value="UDP_glycos_trans_CS"/>
</dbReference>
<dbReference type="EMBL" id="GCKF01046120">
    <property type="protein sequence ID" value="JAG93628.1"/>
    <property type="molecule type" value="Transcribed_RNA"/>
</dbReference>
<comment type="similarity">
    <text evidence="1 3">Belongs to the UDP-glycosyltransferase family.</text>
</comment>
<dbReference type="Pfam" id="PF00201">
    <property type="entry name" value="UDPGT"/>
    <property type="match status" value="1"/>
</dbReference>
<dbReference type="Pfam" id="PF26168">
    <property type="entry name" value="Glyco_transf_N"/>
    <property type="match status" value="1"/>
</dbReference>
<dbReference type="InterPro" id="IPR050481">
    <property type="entry name" value="UDP-glycosyltransf_plant"/>
</dbReference>
<evidence type="ECO:0000256" key="2">
    <source>
        <dbReference type="ARBA" id="ARBA00022679"/>
    </source>
</evidence>
<dbReference type="InterPro" id="IPR058980">
    <property type="entry name" value="Glyco_transf_N"/>
</dbReference>
<feature type="domain" description="Glycosyltransferase N-terminal" evidence="5">
    <location>
        <begin position="25"/>
        <end position="249"/>
    </location>
</feature>
<proteinExistence type="inferred from homology"/>
<dbReference type="PROSITE" id="PS00375">
    <property type="entry name" value="UDPGT"/>
    <property type="match status" value="1"/>
</dbReference>
<protein>
    <recommendedName>
        <fullName evidence="4">Glycosyltransferase</fullName>
        <ecNumber evidence="4">2.4.1.-</ecNumber>
    </recommendedName>
</protein>
<dbReference type="AlphaFoldDB" id="A0A0D6QRE5"/>
<reference evidence="6" key="1">
    <citation type="submission" date="2015-03" db="EMBL/GenBank/DDBJ databases">
        <title>A transcriptome of Araucaria cunninghamii, an australian fine timber species.</title>
        <authorList>
            <person name="Jing Yi C.J.Y."/>
            <person name="Yin San L.Y.S."/>
            <person name="Abdul Karim S.S."/>
            <person name="Wan Azmi N.N."/>
            <person name="Hercus R.R."/>
            <person name="Croft L.L."/>
        </authorList>
    </citation>
    <scope>NUCLEOTIDE SEQUENCE</scope>
    <source>
        <strain evidence="6">MI0301</strain>
        <tissue evidence="6">Leaf</tissue>
    </source>
</reference>
<dbReference type="CDD" id="cd03784">
    <property type="entry name" value="GT1_Gtf-like"/>
    <property type="match status" value="1"/>
</dbReference>
<evidence type="ECO:0000256" key="3">
    <source>
        <dbReference type="RuleBase" id="RU003718"/>
    </source>
</evidence>
<evidence type="ECO:0000259" key="5">
    <source>
        <dbReference type="Pfam" id="PF26168"/>
    </source>
</evidence>
<dbReference type="PANTHER" id="PTHR48049:SF60">
    <property type="entry name" value="UDP-GLYCOSYLTRANSFERASE 91B1"/>
    <property type="match status" value="1"/>
</dbReference>
<evidence type="ECO:0000256" key="4">
    <source>
        <dbReference type="RuleBase" id="RU362057"/>
    </source>
</evidence>